<evidence type="ECO:0000313" key="3">
    <source>
        <dbReference type="Proteomes" id="UP000435910"/>
    </source>
</evidence>
<keyword evidence="1" id="KW-1133">Transmembrane helix</keyword>
<organism evidence="2 3">
    <name type="scientific">Bacillus licheniformis</name>
    <dbReference type="NCBI Taxonomy" id="1402"/>
    <lineage>
        <taxon>Bacteria</taxon>
        <taxon>Bacillati</taxon>
        <taxon>Bacillota</taxon>
        <taxon>Bacilli</taxon>
        <taxon>Bacillales</taxon>
        <taxon>Bacillaceae</taxon>
        <taxon>Bacillus</taxon>
    </lineage>
</organism>
<accession>A0A8B5YI88</accession>
<comment type="caution">
    <text evidence="2">The sequence shown here is derived from an EMBL/GenBank/DDBJ whole genome shotgun (WGS) entry which is preliminary data.</text>
</comment>
<evidence type="ECO:0000313" key="2">
    <source>
        <dbReference type="EMBL" id="TWL34148.1"/>
    </source>
</evidence>
<name>A0A8B5YI88_BACLI</name>
<protein>
    <submittedName>
        <fullName evidence="2">Uncharacterized protein</fullName>
    </submittedName>
</protein>
<feature type="transmembrane region" description="Helical" evidence="1">
    <location>
        <begin position="12"/>
        <end position="30"/>
    </location>
</feature>
<keyword evidence="1" id="KW-0472">Membrane</keyword>
<keyword evidence="1" id="KW-0812">Transmembrane</keyword>
<proteinExistence type="predicted"/>
<dbReference type="Proteomes" id="UP000435910">
    <property type="component" value="Unassembled WGS sequence"/>
</dbReference>
<gene>
    <name evidence="2" type="ORF">CHCC16736_1928</name>
</gene>
<reference evidence="2 3" key="1">
    <citation type="submission" date="2019-06" db="EMBL/GenBank/DDBJ databases">
        <title>Genome sequence analysis of &gt;100 Bacillus licheniformis strains suggests intrinsic resistance to this species.</title>
        <authorList>
            <person name="Wels M."/>
            <person name="Siezen R.J."/>
            <person name="Johansen E."/>
            <person name="Stuer-Lauridsen B."/>
            <person name="Bjerre K."/>
            <person name="Nielsen B.K.K."/>
        </authorList>
    </citation>
    <scope>NUCLEOTIDE SEQUENCE [LARGE SCALE GENOMIC DNA]</scope>
    <source>
        <strain evidence="2 3">BAC-16736</strain>
    </source>
</reference>
<evidence type="ECO:0000256" key="1">
    <source>
        <dbReference type="SAM" id="Phobius"/>
    </source>
</evidence>
<dbReference type="EMBL" id="NILC01000001">
    <property type="protein sequence ID" value="TWL34148.1"/>
    <property type="molecule type" value="Genomic_DNA"/>
</dbReference>
<sequence>MHSFECLNEKGRYFLNLLRTILYIFFMFRVEHNVTGL</sequence>
<dbReference type="AlphaFoldDB" id="A0A8B5YI88"/>